<proteinExistence type="predicted"/>
<accession>A0A182YU60</accession>
<dbReference type="EnsemblMetazoa" id="BGLB000208-RA">
    <property type="protein sequence ID" value="BGLB000208-PA"/>
    <property type="gene ID" value="BGLB000208"/>
</dbReference>
<sequence>MCWFYFVSLTAWRGMGTKSDIRWEPVTSDIQQSSQTQYHKYYQKPAEHWRRNENCKTKGRRGCC</sequence>
<organism evidence="1 2">
    <name type="scientific">Biomphalaria glabrata</name>
    <name type="common">Bloodfluke planorb</name>
    <name type="synonym">Freshwater snail</name>
    <dbReference type="NCBI Taxonomy" id="6526"/>
    <lineage>
        <taxon>Eukaryota</taxon>
        <taxon>Metazoa</taxon>
        <taxon>Spiralia</taxon>
        <taxon>Lophotrochozoa</taxon>
        <taxon>Mollusca</taxon>
        <taxon>Gastropoda</taxon>
        <taxon>Heterobranchia</taxon>
        <taxon>Euthyneura</taxon>
        <taxon>Panpulmonata</taxon>
        <taxon>Hygrophila</taxon>
        <taxon>Lymnaeoidea</taxon>
        <taxon>Planorbidae</taxon>
        <taxon>Biomphalaria</taxon>
    </lineage>
</organism>
<dbReference type="VEuPathDB" id="VectorBase:BGLB000208"/>
<reference evidence="1" key="1">
    <citation type="submission" date="2020-05" db="UniProtKB">
        <authorList>
            <consortium name="EnsemblMetazoa"/>
        </authorList>
    </citation>
    <scope>IDENTIFICATION</scope>
    <source>
        <strain evidence="1">BB02</strain>
    </source>
</reference>
<protein>
    <submittedName>
        <fullName evidence="1">Uncharacterized protein</fullName>
    </submittedName>
</protein>
<evidence type="ECO:0000313" key="1">
    <source>
        <dbReference type="EnsemblMetazoa" id="BGLB000208-PA"/>
    </source>
</evidence>
<name>A0A182YU60_BIOGL</name>
<dbReference type="AlphaFoldDB" id="A0A182YU60"/>
<dbReference type="Proteomes" id="UP000076420">
    <property type="component" value="Unassembled WGS sequence"/>
</dbReference>
<evidence type="ECO:0000313" key="2">
    <source>
        <dbReference type="Proteomes" id="UP000076420"/>
    </source>
</evidence>